<comment type="catalytic activity">
    <reaction evidence="1 8">
        <text>a myo-inositol phosphate + H2O = myo-inositol + phosphate</text>
        <dbReference type="Rhea" id="RHEA:24056"/>
        <dbReference type="ChEBI" id="CHEBI:15377"/>
        <dbReference type="ChEBI" id="CHEBI:17268"/>
        <dbReference type="ChEBI" id="CHEBI:43474"/>
        <dbReference type="ChEBI" id="CHEBI:84139"/>
        <dbReference type="EC" id="3.1.3.25"/>
    </reaction>
</comment>
<feature type="binding site" evidence="7">
    <location>
        <position position="91"/>
    </location>
    <ligand>
        <name>Mg(2+)</name>
        <dbReference type="ChEBI" id="CHEBI:18420"/>
        <label>1</label>
        <note>catalytic</note>
    </ligand>
</feature>
<dbReference type="Gene3D" id="3.40.190.80">
    <property type="match status" value="1"/>
</dbReference>
<evidence type="ECO:0000256" key="6">
    <source>
        <dbReference type="ARBA" id="ARBA00022842"/>
    </source>
</evidence>
<accession>A0A6B3L474</accession>
<reference evidence="9 10" key="1">
    <citation type="submission" date="2020-12" db="EMBL/GenBank/DDBJ databases">
        <title>Sulforoseuscoccus oceanibium gen. nov., sp. nov., a representative of the phylum Verrucomicrobia with special cytoplasmic membrane, and proposal of Sulforoseuscoccusaceae fam. nov.</title>
        <authorList>
            <person name="Xi F."/>
        </authorList>
    </citation>
    <scope>NUCLEOTIDE SEQUENCE [LARGE SCALE GENOMIC DNA]</scope>
    <source>
        <strain evidence="9 10">T37</strain>
    </source>
</reference>
<evidence type="ECO:0000256" key="2">
    <source>
        <dbReference type="ARBA" id="ARBA00001946"/>
    </source>
</evidence>
<dbReference type="SUPFAM" id="SSF56655">
    <property type="entry name" value="Carbohydrate phosphatase"/>
    <property type="match status" value="1"/>
</dbReference>
<dbReference type="GO" id="GO:0046854">
    <property type="term" value="P:phosphatidylinositol phosphate biosynthetic process"/>
    <property type="evidence" value="ECO:0007669"/>
    <property type="project" value="InterPro"/>
</dbReference>
<feature type="binding site" evidence="7">
    <location>
        <position position="216"/>
    </location>
    <ligand>
        <name>Mg(2+)</name>
        <dbReference type="ChEBI" id="CHEBI:18420"/>
        <label>1</label>
        <note>catalytic</note>
    </ligand>
</feature>
<feature type="binding site" evidence="7">
    <location>
        <position position="73"/>
    </location>
    <ligand>
        <name>Mg(2+)</name>
        <dbReference type="ChEBI" id="CHEBI:18420"/>
        <label>1</label>
        <note>catalytic</note>
    </ligand>
</feature>
<dbReference type="PROSITE" id="PS00629">
    <property type="entry name" value="IMP_1"/>
    <property type="match status" value="1"/>
</dbReference>
<evidence type="ECO:0000256" key="4">
    <source>
        <dbReference type="ARBA" id="ARBA00022723"/>
    </source>
</evidence>
<evidence type="ECO:0000313" key="10">
    <source>
        <dbReference type="Proteomes" id="UP000475117"/>
    </source>
</evidence>
<dbReference type="PRINTS" id="PR00377">
    <property type="entry name" value="IMPHPHTASES"/>
</dbReference>
<evidence type="ECO:0000313" key="9">
    <source>
        <dbReference type="EMBL" id="QQL45338.1"/>
    </source>
</evidence>
<keyword evidence="5 8" id="KW-0378">Hydrolase</keyword>
<dbReference type="Pfam" id="PF00459">
    <property type="entry name" value="Inositol_P"/>
    <property type="match status" value="1"/>
</dbReference>
<dbReference type="GO" id="GO:0006020">
    <property type="term" value="P:inositol metabolic process"/>
    <property type="evidence" value="ECO:0007669"/>
    <property type="project" value="TreeGrafter"/>
</dbReference>
<dbReference type="PANTHER" id="PTHR20854:SF4">
    <property type="entry name" value="INOSITOL-1-MONOPHOSPHATASE-RELATED"/>
    <property type="match status" value="1"/>
</dbReference>
<dbReference type="PRINTS" id="PR01959">
    <property type="entry name" value="SBIMPHPHTASE"/>
</dbReference>
<dbReference type="InterPro" id="IPR022337">
    <property type="entry name" value="Inositol_monophosphatase_SuhB"/>
</dbReference>
<dbReference type="InterPro" id="IPR020583">
    <property type="entry name" value="Inositol_monoP_metal-BS"/>
</dbReference>
<keyword evidence="6 7" id="KW-0460">Magnesium</keyword>
<dbReference type="RefSeq" id="WP_164363836.1">
    <property type="nucleotide sequence ID" value="NZ_CP066776.1"/>
</dbReference>
<dbReference type="FunFam" id="3.30.540.10:FF:000003">
    <property type="entry name" value="Inositol-1-monophosphatase"/>
    <property type="match status" value="1"/>
</dbReference>
<dbReference type="GO" id="GO:0008934">
    <property type="term" value="F:inositol monophosphate 1-phosphatase activity"/>
    <property type="evidence" value="ECO:0007669"/>
    <property type="project" value="InterPro"/>
</dbReference>
<dbReference type="AlphaFoldDB" id="A0A6B3L474"/>
<sequence>MSEIPTTDLNAFLDVAQSAAREAGELLCKHFGSDLEVDSKLAYDIKLALDRESQELITKRLLAAFPGHALLGEEGVDGDAGSPFQWIVDPIDGTVNFFYGIPHFCVSIALRYQGDTLIGVIYDPNLDEMFVVTKGGMPTCNGKEIRVSERDELSDSIVTVGFSKSKESIDEGFERFKEISHQVRKTRMMGSAALAMAYIACGRLDAYIEEQISTWDIAAGLLLVDAAGGTTHVTPRDDRGEKFSICSSNGKLPLEKYHL</sequence>
<dbReference type="InterPro" id="IPR033942">
    <property type="entry name" value="IMPase"/>
</dbReference>
<dbReference type="Gene3D" id="3.30.540.10">
    <property type="entry name" value="Fructose-1,6-Bisphosphatase, subunit A, domain 1"/>
    <property type="match status" value="1"/>
</dbReference>
<proteinExistence type="inferred from homology"/>
<dbReference type="KEGG" id="soa:G3M56_001745"/>
<protein>
    <recommendedName>
        <fullName evidence="8">Inositol-1-monophosphatase</fullName>
        <ecNumber evidence="8">3.1.3.25</ecNumber>
    </recommendedName>
</protein>
<evidence type="ECO:0000256" key="8">
    <source>
        <dbReference type="RuleBase" id="RU364068"/>
    </source>
</evidence>
<dbReference type="GO" id="GO:0007165">
    <property type="term" value="P:signal transduction"/>
    <property type="evidence" value="ECO:0007669"/>
    <property type="project" value="TreeGrafter"/>
</dbReference>
<evidence type="ECO:0000256" key="3">
    <source>
        <dbReference type="ARBA" id="ARBA00009759"/>
    </source>
</evidence>
<name>A0A6B3L474_9BACT</name>
<evidence type="ECO:0000256" key="1">
    <source>
        <dbReference type="ARBA" id="ARBA00001033"/>
    </source>
</evidence>
<dbReference type="InterPro" id="IPR000760">
    <property type="entry name" value="Inositol_monophosphatase-like"/>
</dbReference>
<evidence type="ECO:0000256" key="5">
    <source>
        <dbReference type="ARBA" id="ARBA00022801"/>
    </source>
</evidence>
<dbReference type="EC" id="3.1.3.25" evidence="8"/>
<gene>
    <name evidence="9" type="ORF">G3M56_001745</name>
</gene>
<dbReference type="CDD" id="cd01639">
    <property type="entry name" value="IMPase"/>
    <property type="match status" value="1"/>
</dbReference>
<evidence type="ECO:0000256" key="7">
    <source>
        <dbReference type="PIRSR" id="PIRSR600760-2"/>
    </source>
</evidence>
<dbReference type="PANTHER" id="PTHR20854">
    <property type="entry name" value="INOSITOL MONOPHOSPHATASE"/>
    <property type="match status" value="1"/>
</dbReference>
<feature type="binding site" evidence="7">
    <location>
        <position position="89"/>
    </location>
    <ligand>
        <name>Mg(2+)</name>
        <dbReference type="ChEBI" id="CHEBI:18420"/>
        <label>1</label>
        <note>catalytic</note>
    </ligand>
</feature>
<dbReference type="GO" id="GO:0046872">
    <property type="term" value="F:metal ion binding"/>
    <property type="evidence" value="ECO:0007669"/>
    <property type="project" value="UniProtKB-KW"/>
</dbReference>
<dbReference type="PROSITE" id="PS00630">
    <property type="entry name" value="IMP_2"/>
    <property type="match status" value="1"/>
</dbReference>
<organism evidence="9 10">
    <name type="scientific">Sulfuriroseicoccus oceanibius</name>
    <dbReference type="NCBI Taxonomy" id="2707525"/>
    <lineage>
        <taxon>Bacteria</taxon>
        <taxon>Pseudomonadati</taxon>
        <taxon>Verrucomicrobiota</taxon>
        <taxon>Verrucomicrobiia</taxon>
        <taxon>Verrucomicrobiales</taxon>
        <taxon>Verrucomicrobiaceae</taxon>
        <taxon>Sulfuriroseicoccus</taxon>
    </lineage>
</organism>
<dbReference type="Proteomes" id="UP000475117">
    <property type="component" value="Chromosome"/>
</dbReference>
<feature type="binding site" evidence="7">
    <location>
        <position position="92"/>
    </location>
    <ligand>
        <name>Mg(2+)</name>
        <dbReference type="ChEBI" id="CHEBI:18420"/>
        <label>1</label>
        <note>catalytic</note>
    </ligand>
</feature>
<dbReference type="InterPro" id="IPR020550">
    <property type="entry name" value="Inositol_monophosphatase_CS"/>
</dbReference>
<comment type="cofactor">
    <cofactor evidence="2 7 8">
        <name>Mg(2+)</name>
        <dbReference type="ChEBI" id="CHEBI:18420"/>
    </cofactor>
</comment>
<dbReference type="EMBL" id="CP066776">
    <property type="protein sequence ID" value="QQL45338.1"/>
    <property type="molecule type" value="Genomic_DNA"/>
</dbReference>
<keyword evidence="10" id="KW-1185">Reference proteome</keyword>
<keyword evidence="4 7" id="KW-0479">Metal-binding</keyword>
<comment type="similarity">
    <text evidence="3 8">Belongs to the inositol monophosphatase superfamily.</text>
</comment>